<dbReference type="Gene3D" id="3.20.20.100">
    <property type="entry name" value="NADP-dependent oxidoreductase domain"/>
    <property type="match status" value="1"/>
</dbReference>
<name>A0A932MM94_UNCTE</name>
<protein>
    <submittedName>
        <fullName evidence="2">Aldo/keto reductase</fullName>
    </submittedName>
</protein>
<comment type="caution">
    <text evidence="2">The sequence shown here is derived from an EMBL/GenBank/DDBJ whole genome shotgun (WGS) entry which is preliminary data.</text>
</comment>
<evidence type="ECO:0000313" key="2">
    <source>
        <dbReference type="EMBL" id="MBI3126448.1"/>
    </source>
</evidence>
<feature type="domain" description="NADP-dependent oxidoreductase" evidence="1">
    <location>
        <begin position="40"/>
        <end position="222"/>
    </location>
</feature>
<reference evidence="2" key="1">
    <citation type="submission" date="2020-07" db="EMBL/GenBank/DDBJ databases">
        <title>Huge and variable diversity of episymbiotic CPR bacteria and DPANN archaea in groundwater ecosystems.</title>
        <authorList>
            <person name="He C.Y."/>
            <person name="Keren R."/>
            <person name="Whittaker M."/>
            <person name="Farag I.F."/>
            <person name="Doudna J."/>
            <person name="Cate J.H.D."/>
            <person name="Banfield J.F."/>
        </authorList>
    </citation>
    <scope>NUCLEOTIDE SEQUENCE</scope>
    <source>
        <strain evidence="2">NC_groundwater_763_Ag_S-0.2um_68_21</strain>
    </source>
</reference>
<dbReference type="Proteomes" id="UP000782312">
    <property type="component" value="Unassembled WGS sequence"/>
</dbReference>
<dbReference type="SUPFAM" id="SSF51430">
    <property type="entry name" value="NAD(P)-linked oxidoreductase"/>
    <property type="match status" value="1"/>
</dbReference>
<dbReference type="InterPro" id="IPR023210">
    <property type="entry name" value="NADP_OxRdtase_dom"/>
</dbReference>
<accession>A0A932MM94</accession>
<dbReference type="GO" id="GO:0005829">
    <property type="term" value="C:cytosol"/>
    <property type="evidence" value="ECO:0007669"/>
    <property type="project" value="TreeGrafter"/>
</dbReference>
<dbReference type="EMBL" id="JACPUR010000003">
    <property type="protein sequence ID" value="MBI3126448.1"/>
    <property type="molecule type" value="Genomic_DNA"/>
</dbReference>
<sequence length="373" mass="40817">MAYPGCATREGTASYRDSLSGRVEPRHFRELQDVWMSSVGIGTYLGEADEAADAAYRASVAEAVRLGCNVIDTSLNYRFQRSERSIGGALADLAQTDGAVREQLVICTKGGYIPFDGAAPRTREEYAGYLQSTYFGPGVCRPGDIVANCHCMTPGFLRHSLEASLRNLGVEAVDVYYVHNPEFQLQEISREVFLMRLRHAFAELERAVEEGKIRCYGTATWNGYRADASAADHLSLDEVLQAALEAGGPGHHFRVVQLPLNLGMPEAFANPNQRIGDQRVSFLAAAARNGITVMTSGSILQGRASRGLPPVVGEVFPGFETDAQRAIQFARSTPGVGVALVGMSRLEHVRENLKVAERPPATFEEFIRLFRKE</sequence>
<organism evidence="2 3">
    <name type="scientific">Tectimicrobiota bacterium</name>
    <dbReference type="NCBI Taxonomy" id="2528274"/>
    <lineage>
        <taxon>Bacteria</taxon>
        <taxon>Pseudomonadati</taxon>
        <taxon>Nitrospinota/Tectimicrobiota group</taxon>
        <taxon>Candidatus Tectimicrobiota</taxon>
    </lineage>
</organism>
<dbReference type="InterPro" id="IPR020471">
    <property type="entry name" value="AKR"/>
</dbReference>
<dbReference type="PANTHER" id="PTHR42686">
    <property type="entry name" value="GH17980P-RELATED"/>
    <property type="match status" value="1"/>
</dbReference>
<gene>
    <name evidence="2" type="ORF">HYZ11_02450</name>
</gene>
<dbReference type="PANTHER" id="PTHR42686:SF1">
    <property type="entry name" value="GH17980P-RELATED"/>
    <property type="match status" value="1"/>
</dbReference>
<evidence type="ECO:0000313" key="3">
    <source>
        <dbReference type="Proteomes" id="UP000782312"/>
    </source>
</evidence>
<dbReference type="CDD" id="cd19099">
    <property type="entry name" value="AKR_unchar"/>
    <property type="match status" value="1"/>
</dbReference>
<dbReference type="PRINTS" id="PR00069">
    <property type="entry name" value="ALDKETRDTASE"/>
</dbReference>
<proteinExistence type="predicted"/>
<evidence type="ECO:0000259" key="1">
    <source>
        <dbReference type="Pfam" id="PF00248"/>
    </source>
</evidence>
<dbReference type="Pfam" id="PF00248">
    <property type="entry name" value="Aldo_ket_red"/>
    <property type="match status" value="1"/>
</dbReference>
<dbReference type="GO" id="GO:0016491">
    <property type="term" value="F:oxidoreductase activity"/>
    <property type="evidence" value="ECO:0007669"/>
    <property type="project" value="InterPro"/>
</dbReference>
<dbReference type="AlphaFoldDB" id="A0A932MM94"/>
<dbReference type="InterPro" id="IPR036812">
    <property type="entry name" value="NAD(P)_OxRdtase_dom_sf"/>
</dbReference>